<keyword evidence="4 5" id="KW-0472">Membrane</keyword>
<reference evidence="6" key="1">
    <citation type="submission" date="2016-03" db="EMBL/GenBank/DDBJ databases">
        <title>Draft genome sequence of Rosellinia necatrix.</title>
        <authorList>
            <person name="Kanematsu S."/>
        </authorList>
    </citation>
    <scope>NUCLEOTIDE SEQUENCE [LARGE SCALE GENOMIC DNA]</scope>
    <source>
        <strain evidence="6">W97</strain>
    </source>
</reference>
<evidence type="ECO:0000256" key="4">
    <source>
        <dbReference type="ARBA" id="ARBA00023136"/>
    </source>
</evidence>
<comment type="subcellular location">
    <subcellularLocation>
        <location evidence="1">Membrane</location>
    </subcellularLocation>
</comment>
<dbReference type="PANTHER" id="PTHR35371:SF1">
    <property type="entry name" value="BLR7753 PROTEIN"/>
    <property type="match status" value="1"/>
</dbReference>
<dbReference type="GO" id="GO:0016020">
    <property type="term" value="C:membrane"/>
    <property type="evidence" value="ECO:0007669"/>
    <property type="project" value="UniProtKB-SubCell"/>
</dbReference>
<evidence type="ECO:0000313" key="6">
    <source>
        <dbReference type="EMBL" id="GAP89224.2"/>
    </source>
</evidence>
<dbReference type="EMBL" id="DF977457">
    <property type="protein sequence ID" value="GAP89224.2"/>
    <property type="molecule type" value="Genomic_DNA"/>
</dbReference>
<gene>
    <name evidence="6" type="ORF">SAMD00023353_1200560</name>
</gene>
<keyword evidence="3 5" id="KW-1133">Transmembrane helix</keyword>
<dbReference type="InterPro" id="IPR023352">
    <property type="entry name" value="MAPEG-like_dom_sf"/>
</dbReference>
<dbReference type="PANTHER" id="PTHR35371">
    <property type="entry name" value="INNER MEMBRANE PROTEIN"/>
    <property type="match status" value="1"/>
</dbReference>
<dbReference type="InterPro" id="IPR001129">
    <property type="entry name" value="Membr-assoc_MAPEG"/>
</dbReference>
<evidence type="ECO:0000256" key="5">
    <source>
        <dbReference type="SAM" id="Phobius"/>
    </source>
</evidence>
<keyword evidence="7" id="KW-1185">Reference proteome</keyword>
<dbReference type="Proteomes" id="UP000054516">
    <property type="component" value="Unassembled WGS sequence"/>
</dbReference>
<dbReference type="OrthoDB" id="2122304at2759"/>
<evidence type="ECO:0000256" key="2">
    <source>
        <dbReference type="ARBA" id="ARBA00022692"/>
    </source>
</evidence>
<dbReference type="SUPFAM" id="SSF161084">
    <property type="entry name" value="MAPEG domain-like"/>
    <property type="match status" value="1"/>
</dbReference>
<proteinExistence type="predicted"/>
<name>A0A1W2TLM8_ROSNE</name>
<feature type="transmembrane region" description="Helical" evidence="5">
    <location>
        <begin position="131"/>
        <end position="148"/>
    </location>
</feature>
<feature type="transmembrane region" description="Helical" evidence="5">
    <location>
        <begin position="12"/>
        <end position="29"/>
    </location>
</feature>
<evidence type="ECO:0000256" key="1">
    <source>
        <dbReference type="ARBA" id="ARBA00004370"/>
    </source>
</evidence>
<keyword evidence="2 5" id="KW-0812">Transmembrane</keyword>
<dbReference type="Pfam" id="PF01124">
    <property type="entry name" value="MAPEG"/>
    <property type="match status" value="1"/>
</dbReference>
<dbReference type="AlphaFoldDB" id="A0A1W2TLM8"/>
<sequence length="151" mass="16741">MPASFDLSQNYSFYAVPIAWFLTLAPGMYSKSLGGKNYDIASPRRFVENVQKDDKLDKPTKNRILRCEAAAANGQETLALFVASVIAANYAGVPVETINKLAAGYLGSRVAFNFTYIFLQENRSFAPLRSLFWTVGLASWITLFIKAGNRL</sequence>
<dbReference type="Gene3D" id="1.20.120.550">
    <property type="entry name" value="Membrane associated eicosanoid/glutathione metabolism-like domain"/>
    <property type="match status" value="1"/>
</dbReference>
<dbReference type="OMA" id="WLRTAIW"/>
<protein>
    <submittedName>
        <fullName evidence="6">Putative membrane protein</fullName>
    </submittedName>
</protein>
<evidence type="ECO:0000256" key="3">
    <source>
        <dbReference type="ARBA" id="ARBA00022989"/>
    </source>
</evidence>
<accession>A0A1W2TLM8</accession>
<organism evidence="6">
    <name type="scientific">Rosellinia necatrix</name>
    <name type="common">White root-rot fungus</name>
    <dbReference type="NCBI Taxonomy" id="77044"/>
    <lineage>
        <taxon>Eukaryota</taxon>
        <taxon>Fungi</taxon>
        <taxon>Dikarya</taxon>
        <taxon>Ascomycota</taxon>
        <taxon>Pezizomycotina</taxon>
        <taxon>Sordariomycetes</taxon>
        <taxon>Xylariomycetidae</taxon>
        <taxon>Xylariales</taxon>
        <taxon>Xylariaceae</taxon>
        <taxon>Rosellinia</taxon>
    </lineage>
</organism>
<evidence type="ECO:0000313" key="7">
    <source>
        <dbReference type="Proteomes" id="UP000054516"/>
    </source>
</evidence>